<evidence type="ECO:0000259" key="2">
    <source>
        <dbReference type="Pfam" id="PF13581"/>
    </source>
</evidence>
<dbReference type="InterPro" id="IPR036890">
    <property type="entry name" value="HATPase_C_sf"/>
</dbReference>
<dbReference type="GO" id="GO:0005524">
    <property type="term" value="F:ATP binding"/>
    <property type="evidence" value="ECO:0007669"/>
    <property type="project" value="UniProtKB-KW"/>
</dbReference>
<dbReference type="Pfam" id="PF13581">
    <property type="entry name" value="HATPase_c_2"/>
    <property type="match status" value="1"/>
</dbReference>
<gene>
    <name evidence="3" type="ORF">RI060_42430</name>
</gene>
<name>A0ABY9UL62_STRVL</name>
<feature type="domain" description="Histidine kinase/HSP90-like ATPase" evidence="2">
    <location>
        <begin position="58"/>
        <end position="173"/>
    </location>
</feature>
<keyword evidence="1" id="KW-0808">Transferase</keyword>
<accession>A0ABY9UL62</accession>
<dbReference type="CDD" id="cd16936">
    <property type="entry name" value="HATPase_RsbW-like"/>
    <property type="match status" value="1"/>
</dbReference>
<keyword evidence="3" id="KW-0067">ATP-binding</keyword>
<dbReference type="Proteomes" id="UP001249394">
    <property type="component" value="Chromosome"/>
</dbReference>
<evidence type="ECO:0000313" key="3">
    <source>
        <dbReference type="EMBL" id="WND23578.1"/>
    </source>
</evidence>
<keyword evidence="4" id="KW-1185">Reference proteome</keyword>
<evidence type="ECO:0000256" key="1">
    <source>
        <dbReference type="ARBA" id="ARBA00022527"/>
    </source>
</evidence>
<evidence type="ECO:0000313" key="4">
    <source>
        <dbReference type="Proteomes" id="UP001249394"/>
    </source>
</evidence>
<keyword evidence="1" id="KW-0418">Kinase</keyword>
<dbReference type="PANTHER" id="PTHR35526">
    <property type="entry name" value="ANTI-SIGMA-F FACTOR RSBW-RELATED"/>
    <property type="match status" value="1"/>
</dbReference>
<dbReference type="EMBL" id="CP134213">
    <property type="protein sequence ID" value="WND23578.1"/>
    <property type="molecule type" value="Genomic_DNA"/>
</dbReference>
<dbReference type="Gene3D" id="3.30.565.10">
    <property type="entry name" value="Histidine kinase-like ATPase, C-terminal domain"/>
    <property type="match status" value="1"/>
</dbReference>
<reference evidence="3 4" key="1">
    <citation type="submission" date="2023-09" db="EMBL/GenBank/DDBJ databases">
        <title>The genome sequence of Streptomyces anthocyanicus.</title>
        <authorList>
            <person name="Mo P."/>
        </authorList>
    </citation>
    <scope>NUCLEOTIDE SEQUENCE [LARGE SCALE GENOMIC DNA]</scope>
    <source>
        <strain evidence="3 4">JCM 4387</strain>
    </source>
</reference>
<keyword evidence="3" id="KW-0547">Nucleotide-binding</keyword>
<proteinExistence type="predicted"/>
<sequence>MAAHAAAAPTRVTGFETLLASTSQSTAREATSAPPSPLDWGLALGISTADFAARAFTCDATSLKNIRGFIRETMSDWDLGSLADDLTTVVNELTSNAVLHALAAGSGGKAWVGMARTGDTVVCAVADPSPAPPTRPATTQLADSGRGLLIVDALSDKWGYATSEPSGKTVWARISLTSPPRQ</sequence>
<dbReference type="PANTHER" id="PTHR35526:SF3">
    <property type="entry name" value="ANTI-SIGMA-F FACTOR RSBW"/>
    <property type="match status" value="1"/>
</dbReference>
<dbReference type="InterPro" id="IPR050267">
    <property type="entry name" value="Anti-sigma-factor_SerPK"/>
</dbReference>
<dbReference type="InterPro" id="IPR003594">
    <property type="entry name" value="HATPase_dom"/>
</dbReference>
<protein>
    <submittedName>
        <fullName evidence="3">ATP-binding protein</fullName>
    </submittedName>
</protein>
<keyword evidence="1" id="KW-0723">Serine/threonine-protein kinase</keyword>
<organism evidence="3 4">
    <name type="scientific">Streptomyces violaceus</name>
    <name type="common">Streptomyces venezuelae</name>
    <dbReference type="NCBI Taxonomy" id="1936"/>
    <lineage>
        <taxon>Bacteria</taxon>
        <taxon>Bacillati</taxon>
        <taxon>Actinomycetota</taxon>
        <taxon>Actinomycetes</taxon>
        <taxon>Kitasatosporales</taxon>
        <taxon>Streptomycetaceae</taxon>
        <taxon>Streptomyces</taxon>
    </lineage>
</organism>
<dbReference type="SUPFAM" id="SSF55874">
    <property type="entry name" value="ATPase domain of HSP90 chaperone/DNA topoisomerase II/histidine kinase"/>
    <property type="match status" value="1"/>
</dbReference>